<dbReference type="Proteomes" id="UP000323258">
    <property type="component" value="Unassembled WGS sequence"/>
</dbReference>
<evidence type="ECO:0000313" key="2">
    <source>
        <dbReference type="Proteomes" id="UP000323258"/>
    </source>
</evidence>
<dbReference type="EMBL" id="VSZS01000065">
    <property type="protein sequence ID" value="TYR30921.1"/>
    <property type="molecule type" value="Genomic_DNA"/>
</dbReference>
<keyword evidence="2" id="KW-1185">Reference proteome</keyword>
<reference evidence="1 2" key="2">
    <citation type="submission" date="2019-09" db="EMBL/GenBank/DDBJ databases">
        <title>Mesorhizobium sp. MaA-C15 isolated from Microcystis aeruginosa.</title>
        <authorList>
            <person name="Jeong S.E."/>
            <person name="Jin H.M."/>
            <person name="Jeon C.O."/>
        </authorList>
    </citation>
    <scope>NUCLEOTIDE SEQUENCE [LARGE SCALE GENOMIC DNA]</scope>
    <source>
        <strain evidence="1 2">MaA-C15</strain>
    </source>
</reference>
<dbReference type="OrthoDB" id="9970029at2"/>
<evidence type="ECO:0000313" key="1">
    <source>
        <dbReference type="EMBL" id="TYR30921.1"/>
    </source>
</evidence>
<gene>
    <name evidence="1" type="ORF">FY036_15835</name>
</gene>
<comment type="caution">
    <text evidence="1">The sequence shown here is derived from an EMBL/GenBank/DDBJ whole genome shotgun (WGS) entry which is preliminary data.</text>
</comment>
<dbReference type="RefSeq" id="WP_148915722.1">
    <property type="nucleotide sequence ID" value="NZ_VSZS01000065.1"/>
</dbReference>
<sequence length="98" mass="10735">MSSELNMLIIRDENGEVIGARIDEPNEYGIVTFITPSTPSHTLYQVSDFPREIAALTDPNAFQTAINGHVRSIAANLTLTTADELNAQYSRLLDAQGK</sequence>
<protein>
    <submittedName>
        <fullName evidence="1">Uncharacterized protein</fullName>
    </submittedName>
</protein>
<reference evidence="1 2" key="1">
    <citation type="submission" date="2019-08" db="EMBL/GenBank/DDBJ databases">
        <authorList>
            <person name="Seo Y.L."/>
        </authorList>
    </citation>
    <scope>NUCLEOTIDE SEQUENCE [LARGE SCALE GENOMIC DNA]</scope>
    <source>
        <strain evidence="1 2">MaA-C15</strain>
    </source>
</reference>
<dbReference type="AlphaFoldDB" id="A0A5D4GPX5"/>
<organism evidence="1 2">
    <name type="scientific">Neoaquamicrobium microcysteis</name>
    <dbReference type="NCBI Taxonomy" id="2682781"/>
    <lineage>
        <taxon>Bacteria</taxon>
        <taxon>Pseudomonadati</taxon>
        <taxon>Pseudomonadota</taxon>
        <taxon>Alphaproteobacteria</taxon>
        <taxon>Hyphomicrobiales</taxon>
        <taxon>Phyllobacteriaceae</taxon>
        <taxon>Neoaquamicrobium</taxon>
    </lineage>
</organism>
<name>A0A5D4GPX5_9HYPH</name>
<accession>A0A5D4GPX5</accession>
<proteinExistence type="predicted"/>